<gene>
    <name evidence="2" type="ORF">FisN_1Hh263</name>
</gene>
<dbReference type="OrthoDB" id="426718at2759"/>
<dbReference type="CDD" id="cd00519">
    <property type="entry name" value="Lipase_3"/>
    <property type="match status" value="1"/>
</dbReference>
<dbReference type="SUPFAM" id="SSF53474">
    <property type="entry name" value="alpha/beta-Hydrolases"/>
    <property type="match status" value="1"/>
</dbReference>
<dbReference type="AlphaFoldDB" id="A0A1Z5JE90"/>
<feature type="domain" description="Fungal lipase-type" evidence="1">
    <location>
        <begin position="74"/>
        <end position="234"/>
    </location>
</feature>
<dbReference type="Gene3D" id="3.40.50.1820">
    <property type="entry name" value="alpha/beta hydrolase"/>
    <property type="match status" value="1"/>
</dbReference>
<dbReference type="InParanoid" id="A0A1Z5JE90"/>
<evidence type="ECO:0000313" key="2">
    <source>
        <dbReference type="EMBL" id="GAX12330.1"/>
    </source>
</evidence>
<organism evidence="2 3">
    <name type="scientific">Fistulifera solaris</name>
    <name type="common">Oleaginous diatom</name>
    <dbReference type="NCBI Taxonomy" id="1519565"/>
    <lineage>
        <taxon>Eukaryota</taxon>
        <taxon>Sar</taxon>
        <taxon>Stramenopiles</taxon>
        <taxon>Ochrophyta</taxon>
        <taxon>Bacillariophyta</taxon>
        <taxon>Bacillariophyceae</taxon>
        <taxon>Bacillariophycidae</taxon>
        <taxon>Naviculales</taxon>
        <taxon>Naviculaceae</taxon>
        <taxon>Fistulifera</taxon>
    </lineage>
</organism>
<name>A0A1Z5JE90_FISSO</name>
<proteinExistence type="predicted"/>
<sequence>MAALSVIVYTFRDVLDDTGVCQMVNERNFNTTGLHVPDVIQKNTDIECHWYLHDRIQGTQVMLVSSPSKKYNALVFAGTDNMRSALTDADIMTVPFGDGESTVLPPDLAIRVHAGFNHGVFLQKIFAQVLDHFHALQSKYPSHRLFTTGHSLGAAESILAAVALTMKQREHKSRYRWWPWKRKKTVQPITNINFGCPRIGNENWRAFVDDDSSVANLAIWRLVLGWDLVPRLPELFKHVGHTIELLKNSIADESGSNATAVAYYQHYGDESLGLAGVPFGWSAKPYIWVPGALWSHHVTKYWSVLNDWANSTVEHRAAWVSEFEKVDSSHNNSDDGRSRNVDDDFWVNPPDDDFRYKDDLLDSQLEQMILDEPYRAVA</sequence>
<accession>A0A1Z5JE90</accession>
<dbReference type="PANTHER" id="PTHR45856">
    <property type="entry name" value="ALPHA/BETA-HYDROLASES SUPERFAMILY PROTEIN"/>
    <property type="match status" value="1"/>
</dbReference>
<dbReference type="Proteomes" id="UP000198406">
    <property type="component" value="Unassembled WGS sequence"/>
</dbReference>
<dbReference type="PANTHER" id="PTHR45856:SF11">
    <property type="entry name" value="FUNGAL LIPASE-LIKE DOMAIN-CONTAINING PROTEIN"/>
    <property type="match status" value="1"/>
</dbReference>
<reference evidence="2 3" key="1">
    <citation type="journal article" date="2015" name="Plant Cell">
        <title>Oil accumulation by the oleaginous diatom Fistulifera solaris as revealed by the genome and transcriptome.</title>
        <authorList>
            <person name="Tanaka T."/>
            <person name="Maeda Y."/>
            <person name="Veluchamy A."/>
            <person name="Tanaka M."/>
            <person name="Abida H."/>
            <person name="Marechal E."/>
            <person name="Bowler C."/>
            <person name="Muto M."/>
            <person name="Sunaga Y."/>
            <person name="Tanaka M."/>
            <person name="Yoshino T."/>
            <person name="Taniguchi T."/>
            <person name="Fukuda Y."/>
            <person name="Nemoto M."/>
            <person name="Matsumoto M."/>
            <person name="Wong P.S."/>
            <person name="Aburatani S."/>
            <person name="Fujibuchi W."/>
        </authorList>
    </citation>
    <scope>NUCLEOTIDE SEQUENCE [LARGE SCALE GENOMIC DNA]</scope>
    <source>
        <strain evidence="2 3">JPCC DA0580</strain>
    </source>
</reference>
<dbReference type="InterPro" id="IPR029058">
    <property type="entry name" value="AB_hydrolase_fold"/>
</dbReference>
<evidence type="ECO:0000313" key="3">
    <source>
        <dbReference type="Proteomes" id="UP000198406"/>
    </source>
</evidence>
<dbReference type="Pfam" id="PF01764">
    <property type="entry name" value="Lipase_3"/>
    <property type="match status" value="1"/>
</dbReference>
<dbReference type="GO" id="GO:0006629">
    <property type="term" value="P:lipid metabolic process"/>
    <property type="evidence" value="ECO:0007669"/>
    <property type="project" value="InterPro"/>
</dbReference>
<protein>
    <recommendedName>
        <fullName evidence="1">Fungal lipase-type domain-containing protein</fullName>
    </recommendedName>
</protein>
<evidence type="ECO:0000259" key="1">
    <source>
        <dbReference type="Pfam" id="PF01764"/>
    </source>
</evidence>
<dbReference type="InterPro" id="IPR002921">
    <property type="entry name" value="Fungal_lipase-type"/>
</dbReference>
<keyword evidence="3" id="KW-1185">Reference proteome</keyword>
<dbReference type="EMBL" id="BDSP01000050">
    <property type="protein sequence ID" value="GAX12330.1"/>
    <property type="molecule type" value="Genomic_DNA"/>
</dbReference>
<dbReference type="InterPro" id="IPR051218">
    <property type="entry name" value="Sec_MonoDiacylglyc_Lipase"/>
</dbReference>
<comment type="caution">
    <text evidence="2">The sequence shown here is derived from an EMBL/GenBank/DDBJ whole genome shotgun (WGS) entry which is preliminary data.</text>
</comment>